<reference evidence="1 2" key="1">
    <citation type="submission" date="2020-03" db="EMBL/GenBank/DDBJ databases">
        <title>Screen low temperature-resistant strains for efficient degradation of petroleum hydrocarbons under the low temperature.</title>
        <authorList>
            <person name="Wang Y."/>
            <person name="Chen J."/>
        </authorList>
    </citation>
    <scope>NUCLEOTIDE SEQUENCE [LARGE SCALE GENOMIC DNA]</scope>
    <source>
        <strain evidence="1 2">KB1</strain>
    </source>
</reference>
<protein>
    <submittedName>
        <fullName evidence="1">Uncharacterized protein</fullName>
    </submittedName>
</protein>
<name>A0A6G9CLV0_RHOER</name>
<proteinExistence type="predicted"/>
<evidence type="ECO:0000313" key="2">
    <source>
        <dbReference type="Proteomes" id="UP000502345"/>
    </source>
</evidence>
<dbReference type="Proteomes" id="UP000502345">
    <property type="component" value="Chromosome"/>
</dbReference>
<dbReference type="AlphaFoldDB" id="A0A6G9CLV0"/>
<sequence length="131" mass="14317">MAHETRVVHDDADWRPFTYSPTIRRRADALLRLIAHPATPAGERAAAARRFVMVTAAMPALTAEEAPFEVLPDPTGITFEFRSGYGHEDCDPADPLSIAHALRGAGMVPRYWKGQLRCAYANSRRGSGVAA</sequence>
<organism evidence="1 2">
    <name type="scientific">Rhodococcus erythropolis</name>
    <name type="common">Arthrobacter picolinophilus</name>
    <dbReference type="NCBI Taxonomy" id="1833"/>
    <lineage>
        <taxon>Bacteria</taxon>
        <taxon>Bacillati</taxon>
        <taxon>Actinomycetota</taxon>
        <taxon>Actinomycetes</taxon>
        <taxon>Mycobacteriales</taxon>
        <taxon>Nocardiaceae</taxon>
        <taxon>Rhodococcus</taxon>
        <taxon>Rhodococcus erythropolis group</taxon>
    </lineage>
</organism>
<dbReference type="EMBL" id="CP050124">
    <property type="protein sequence ID" value="QIP38005.1"/>
    <property type="molecule type" value="Genomic_DNA"/>
</dbReference>
<dbReference type="RefSeq" id="WP_166501774.1">
    <property type="nucleotide sequence ID" value="NZ_CP050124.1"/>
</dbReference>
<evidence type="ECO:0000313" key="1">
    <source>
        <dbReference type="EMBL" id="QIP38005.1"/>
    </source>
</evidence>
<accession>A0A6G9CLV0</accession>
<gene>
    <name evidence="1" type="ORF">G9444_0761</name>
</gene>